<evidence type="ECO:0000256" key="10">
    <source>
        <dbReference type="ARBA" id="ARBA00023002"/>
    </source>
</evidence>
<keyword evidence="12 16" id="KW-0503">Monooxygenase</keyword>
<evidence type="ECO:0000256" key="13">
    <source>
        <dbReference type="ARBA" id="ARBA00023136"/>
    </source>
</evidence>
<evidence type="ECO:0000256" key="4">
    <source>
        <dbReference type="ARBA" id="ARBA00010617"/>
    </source>
</evidence>
<comment type="subcellular location">
    <subcellularLocation>
        <location evidence="3">Endoplasmic reticulum membrane</location>
        <topology evidence="3">Peripheral membrane protein</topology>
    </subcellularLocation>
    <subcellularLocation>
        <location evidence="2">Microsome membrane</location>
        <topology evidence="2">Peripheral membrane protein</topology>
    </subcellularLocation>
</comment>
<dbReference type="Proteomes" id="UP000653454">
    <property type="component" value="Unassembled WGS sequence"/>
</dbReference>
<evidence type="ECO:0000256" key="2">
    <source>
        <dbReference type="ARBA" id="ARBA00004174"/>
    </source>
</evidence>
<evidence type="ECO:0000256" key="6">
    <source>
        <dbReference type="ARBA" id="ARBA00022617"/>
    </source>
</evidence>
<comment type="caution">
    <text evidence="18">The sequence shown here is derived from an EMBL/GenBank/DDBJ whole genome shotgun (WGS) entry which is preliminary data.</text>
</comment>
<evidence type="ECO:0000313" key="19">
    <source>
        <dbReference type="Proteomes" id="UP000653454"/>
    </source>
</evidence>
<name>A0A8S4E2L2_PLUXY</name>
<dbReference type="SUPFAM" id="SSF48264">
    <property type="entry name" value="Cytochrome P450"/>
    <property type="match status" value="1"/>
</dbReference>
<evidence type="ECO:0000256" key="17">
    <source>
        <dbReference type="SAM" id="Phobius"/>
    </source>
</evidence>
<keyword evidence="6 15" id="KW-0349">Heme</keyword>
<feature type="transmembrane region" description="Helical" evidence="17">
    <location>
        <begin position="20"/>
        <end position="39"/>
    </location>
</feature>
<dbReference type="CDD" id="cd11056">
    <property type="entry name" value="CYP6-like"/>
    <property type="match status" value="1"/>
</dbReference>
<dbReference type="FunFam" id="1.10.630.10:FF:000042">
    <property type="entry name" value="Cytochrome P450"/>
    <property type="match status" value="1"/>
</dbReference>
<dbReference type="PROSITE" id="PS00086">
    <property type="entry name" value="CYTOCHROME_P450"/>
    <property type="match status" value="1"/>
</dbReference>
<comment type="similarity">
    <text evidence="4 16">Belongs to the cytochrome P450 family.</text>
</comment>
<gene>
    <name evidence="18" type="ORF">PLXY2_LOCUS3835</name>
</gene>
<dbReference type="GO" id="GO:0005506">
    <property type="term" value="F:iron ion binding"/>
    <property type="evidence" value="ECO:0007669"/>
    <property type="project" value="InterPro"/>
</dbReference>
<evidence type="ECO:0000256" key="14">
    <source>
        <dbReference type="ARBA" id="ARBA00047827"/>
    </source>
</evidence>
<feature type="binding site" description="axial binding residue" evidence="15">
    <location>
        <position position="463"/>
    </location>
    <ligand>
        <name>heme</name>
        <dbReference type="ChEBI" id="CHEBI:30413"/>
    </ligand>
    <ligandPart>
        <name>Fe</name>
        <dbReference type="ChEBI" id="CHEBI:18248"/>
    </ligandPart>
</feature>
<dbReference type="EMBL" id="CAJHNJ030000010">
    <property type="protein sequence ID" value="CAG9108357.1"/>
    <property type="molecule type" value="Genomic_DNA"/>
</dbReference>
<evidence type="ECO:0000256" key="3">
    <source>
        <dbReference type="ARBA" id="ARBA00004406"/>
    </source>
</evidence>
<reference evidence="18" key="1">
    <citation type="submission" date="2020-11" db="EMBL/GenBank/DDBJ databases">
        <authorList>
            <person name="Whiteford S."/>
        </authorList>
    </citation>
    <scope>NUCLEOTIDE SEQUENCE</scope>
</reference>
<dbReference type="PANTHER" id="PTHR24292:SF54">
    <property type="entry name" value="CYP9F3-RELATED"/>
    <property type="match status" value="1"/>
</dbReference>
<dbReference type="PRINTS" id="PR00385">
    <property type="entry name" value="P450"/>
</dbReference>
<keyword evidence="8" id="KW-0256">Endoplasmic reticulum</keyword>
<evidence type="ECO:0000256" key="12">
    <source>
        <dbReference type="ARBA" id="ARBA00023033"/>
    </source>
</evidence>
<dbReference type="PANTHER" id="PTHR24292">
    <property type="entry name" value="CYTOCHROME P450"/>
    <property type="match status" value="1"/>
</dbReference>
<dbReference type="InterPro" id="IPR050476">
    <property type="entry name" value="Insect_CytP450_Detox"/>
</dbReference>
<sequence length="523" mass="60873">MLCCVVQTQFIVFNRSIKSTMLFTLSVILVALFIIYYWLKNKNSDYWKKRNVVYVEKKNPFGILWKFLTGNRSLAEVYKDIYDTYPGEPYVGVFIGSKPALLIRDPENIQAIFTSDFQSFHSRGIITNPNDVLADNILFMDDIRRWKLVRQKLSPIFTSSRLKNMFYIMEHCAKDFAIFIKENEELQKQPFNLLYTYTTASIGASVFGIDTKTKNSMNSPFHDMAWKSVTPSFKANLRFFVGNTFPSLFKMLKLKIFGDHEDFFVHVVKDVLQMRQTETNKRHDFIDICLDLQKNGIMKDTTTNYELELTDELIAAQAFFFFIAGADTSANTMHYTLLELSNNSNVLNRVLKEIDDVFDSCDNKLTYDHIEKMTYLDKVLNEALRKYPPIGLIQRKCTKDTVLPTGLKVSKNMITITPVFAIHRDEKYYPNPELYNPERFSHENAENLIKYTYLPFGEGNRICIGARYARLQVKAGLAWFLRCFTLEAQTLTPKTFEPSFFSLRATECNYKLIPRSHSNLLFK</sequence>
<accession>A0A8S4E2L2</accession>
<organism evidence="18 19">
    <name type="scientific">Plutella xylostella</name>
    <name type="common">Diamondback moth</name>
    <name type="synonym">Plutella maculipennis</name>
    <dbReference type="NCBI Taxonomy" id="51655"/>
    <lineage>
        <taxon>Eukaryota</taxon>
        <taxon>Metazoa</taxon>
        <taxon>Ecdysozoa</taxon>
        <taxon>Arthropoda</taxon>
        <taxon>Hexapoda</taxon>
        <taxon>Insecta</taxon>
        <taxon>Pterygota</taxon>
        <taxon>Neoptera</taxon>
        <taxon>Endopterygota</taxon>
        <taxon>Lepidoptera</taxon>
        <taxon>Glossata</taxon>
        <taxon>Ditrysia</taxon>
        <taxon>Yponomeutoidea</taxon>
        <taxon>Plutellidae</taxon>
        <taxon>Plutella</taxon>
    </lineage>
</organism>
<evidence type="ECO:0000256" key="9">
    <source>
        <dbReference type="ARBA" id="ARBA00022848"/>
    </source>
</evidence>
<evidence type="ECO:0000256" key="7">
    <source>
        <dbReference type="ARBA" id="ARBA00022723"/>
    </source>
</evidence>
<dbReference type="GO" id="GO:0020037">
    <property type="term" value="F:heme binding"/>
    <property type="evidence" value="ECO:0007669"/>
    <property type="project" value="InterPro"/>
</dbReference>
<dbReference type="GO" id="GO:0005789">
    <property type="term" value="C:endoplasmic reticulum membrane"/>
    <property type="evidence" value="ECO:0007669"/>
    <property type="project" value="UniProtKB-SubCell"/>
</dbReference>
<evidence type="ECO:0000313" key="18">
    <source>
        <dbReference type="EMBL" id="CAG9108357.1"/>
    </source>
</evidence>
<dbReference type="InterPro" id="IPR001128">
    <property type="entry name" value="Cyt_P450"/>
</dbReference>
<dbReference type="AlphaFoldDB" id="A0A8S4E2L2"/>
<keyword evidence="17" id="KW-0812">Transmembrane</keyword>
<keyword evidence="11 15" id="KW-0408">Iron</keyword>
<protein>
    <recommendedName>
        <fullName evidence="5">unspecific monooxygenase</fullName>
        <ecNumber evidence="5">1.14.14.1</ecNumber>
    </recommendedName>
</protein>
<keyword evidence="7 15" id="KW-0479">Metal-binding</keyword>
<keyword evidence="10 16" id="KW-0560">Oxidoreductase</keyword>
<comment type="catalytic activity">
    <reaction evidence="14">
        <text>an organic molecule + reduced [NADPH--hemoprotein reductase] + O2 = an alcohol + oxidized [NADPH--hemoprotein reductase] + H2O + H(+)</text>
        <dbReference type="Rhea" id="RHEA:17149"/>
        <dbReference type="Rhea" id="RHEA-COMP:11964"/>
        <dbReference type="Rhea" id="RHEA-COMP:11965"/>
        <dbReference type="ChEBI" id="CHEBI:15377"/>
        <dbReference type="ChEBI" id="CHEBI:15378"/>
        <dbReference type="ChEBI" id="CHEBI:15379"/>
        <dbReference type="ChEBI" id="CHEBI:30879"/>
        <dbReference type="ChEBI" id="CHEBI:57618"/>
        <dbReference type="ChEBI" id="CHEBI:58210"/>
        <dbReference type="ChEBI" id="CHEBI:142491"/>
        <dbReference type="EC" id="1.14.14.1"/>
    </reaction>
</comment>
<keyword evidence="13 17" id="KW-0472">Membrane</keyword>
<dbReference type="InterPro" id="IPR036396">
    <property type="entry name" value="Cyt_P450_sf"/>
</dbReference>
<evidence type="ECO:0000256" key="15">
    <source>
        <dbReference type="PIRSR" id="PIRSR602401-1"/>
    </source>
</evidence>
<dbReference type="Pfam" id="PF00067">
    <property type="entry name" value="p450"/>
    <property type="match status" value="1"/>
</dbReference>
<dbReference type="GO" id="GO:0016712">
    <property type="term" value="F:oxidoreductase activity, acting on paired donors, with incorporation or reduction of molecular oxygen, reduced flavin or flavoprotein as one donor, and incorporation of one atom of oxygen"/>
    <property type="evidence" value="ECO:0007669"/>
    <property type="project" value="UniProtKB-EC"/>
</dbReference>
<keyword evidence="19" id="KW-1185">Reference proteome</keyword>
<keyword evidence="17" id="KW-1133">Transmembrane helix</keyword>
<keyword evidence="9" id="KW-0492">Microsome</keyword>
<evidence type="ECO:0000256" key="11">
    <source>
        <dbReference type="ARBA" id="ARBA00023004"/>
    </source>
</evidence>
<dbReference type="Gene3D" id="1.10.630.10">
    <property type="entry name" value="Cytochrome P450"/>
    <property type="match status" value="1"/>
</dbReference>
<evidence type="ECO:0000256" key="5">
    <source>
        <dbReference type="ARBA" id="ARBA00012109"/>
    </source>
</evidence>
<dbReference type="EC" id="1.14.14.1" evidence="5"/>
<comment type="cofactor">
    <cofactor evidence="1 15">
        <name>heme</name>
        <dbReference type="ChEBI" id="CHEBI:30413"/>
    </cofactor>
</comment>
<dbReference type="InterPro" id="IPR002401">
    <property type="entry name" value="Cyt_P450_E_grp-I"/>
</dbReference>
<dbReference type="PRINTS" id="PR00463">
    <property type="entry name" value="EP450I"/>
</dbReference>
<evidence type="ECO:0000256" key="16">
    <source>
        <dbReference type="RuleBase" id="RU000461"/>
    </source>
</evidence>
<proteinExistence type="inferred from homology"/>
<evidence type="ECO:0000256" key="1">
    <source>
        <dbReference type="ARBA" id="ARBA00001971"/>
    </source>
</evidence>
<dbReference type="InterPro" id="IPR017972">
    <property type="entry name" value="Cyt_P450_CS"/>
</dbReference>
<evidence type="ECO:0000256" key="8">
    <source>
        <dbReference type="ARBA" id="ARBA00022824"/>
    </source>
</evidence>